<evidence type="ECO:0000313" key="3">
    <source>
        <dbReference type="Proteomes" id="UP000054359"/>
    </source>
</evidence>
<name>A0A087T5Z9_STEMI</name>
<dbReference type="AlphaFoldDB" id="A0A087T5Z9"/>
<dbReference type="OrthoDB" id="29661at2759"/>
<accession>A0A087T5Z9</accession>
<keyword evidence="1" id="KW-0812">Transmembrane</keyword>
<proteinExistence type="predicted"/>
<keyword evidence="1" id="KW-0472">Membrane</keyword>
<organism evidence="2 3">
    <name type="scientific">Stegodyphus mimosarum</name>
    <name type="common">African social velvet spider</name>
    <dbReference type="NCBI Taxonomy" id="407821"/>
    <lineage>
        <taxon>Eukaryota</taxon>
        <taxon>Metazoa</taxon>
        <taxon>Ecdysozoa</taxon>
        <taxon>Arthropoda</taxon>
        <taxon>Chelicerata</taxon>
        <taxon>Arachnida</taxon>
        <taxon>Araneae</taxon>
        <taxon>Araneomorphae</taxon>
        <taxon>Entelegynae</taxon>
        <taxon>Eresoidea</taxon>
        <taxon>Eresidae</taxon>
        <taxon>Stegodyphus</taxon>
    </lineage>
</organism>
<evidence type="ECO:0000313" key="2">
    <source>
        <dbReference type="EMBL" id="KFM60538.1"/>
    </source>
</evidence>
<feature type="transmembrane region" description="Helical" evidence="1">
    <location>
        <begin position="28"/>
        <end position="47"/>
    </location>
</feature>
<dbReference type="STRING" id="407821.A0A087T5Z9"/>
<reference evidence="2 3" key="1">
    <citation type="submission" date="2013-11" db="EMBL/GenBank/DDBJ databases">
        <title>Genome sequencing of Stegodyphus mimosarum.</title>
        <authorList>
            <person name="Bechsgaard J."/>
        </authorList>
    </citation>
    <scope>NUCLEOTIDE SEQUENCE [LARGE SCALE GENOMIC DNA]</scope>
</reference>
<evidence type="ECO:0000256" key="1">
    <source>
        <dbReference type="SAM" id="Phobius"/>
    </source>
</evidence>
<feature type="non-terminal residue" evidence="2">
    <location>
        <position position="57"/>
    </location>
</feature>
<dbReference type="Proteomes" id="UP000054359">
    <property type="component" value="Unassembled WGS sequence"/>
</dbReference>
<keyword evidence="3" id="KW-1185">Reference proteome</keyword>
<sequence>MADVLNETLQEIAKNETSKPKASTEGMMIAYSSLIVMALLPIFFGSFRSISYLKKQK</sequence>
<dbReference type="EMBL" id="KK113589">
    <property type="protein sequence ID" value="KFM60538.1"/>
    <property type="molecule type" value="Genomic_DNA"/>
</dbReference>
<gene>
    <name evidence="2" type="ORF">X975_06347</name>
</gene>
<keyword evidence="1" id="KW-1133">Transmembrane helix</keyword>
<protein>
    <submittedName>
        <fullName evidence="2">Minor histocompatibility antigen H13</fullName>
    </submittedName>
</protein>